<protein>
    <recommendedName>
        <fullName evidence="3">Arabidopsis retrotransposon Orf1 C-terminal domain-containing protein</fullName>
    </recommendedName>
</protein>
<dbReference type="Pfam" id="PF03078">
    <property type="entry name" value="ATHILA"/>
    <property type="match status" value="1"/>
</dbReference>
<dbReference type="AlphaFoldDB" id="A0A8S9SHB1"/>
<reference evidence="4" key="1">
    <citation type="submission" date="2019-12" db="EMBL/GenBank/DDBJ databases">
        <title>Genome sequencing and annotation of Brassica cretica.</title>
        <authorList>
            <person name="Studholme D.J."/>
            <person name="Sarris P."/>
        </authorList>
    </citation>
    <scope>NUCLEOTIDE SEQUENCE</scope>
    <source>
        <strain evidence="4">PFS-109/04</strain>
        <tissue evidence="4">Leaf</tissue>
    </source>
</reference>
<gene>
    <name evidence="4" type="ORF">F2Q69_00034580</name>
</gene>
<feature type="region of interest" description="Disordered" evidence="2">
    <location>
        <begin position="549"/>
        <end position="568"/>
    </location>
</feature>
<name>A0A8S9SHB1_BRACR</name>
<evidence type="ECO:0000256" key="2">
    <source>
        <dbReference type="SAM" id="MobiDB-lite"/>
    </source>
</evidence>
<evidence type="ECO:0000313" key="4">
    <source>
        <dbReference type="EMBL" id="KAF3600728.1"/>
    </source>
</evidence>
<feature type="region of interest" description="Disordered" evidence="2">
    <location>
        <begin position="477"/>
        <end position="534"/>
    </location>
</feature>
<proteinExistence type="predicted"/>
<dbReference type="EMBL" id="QGKX02000004">
    <property type="protein sequence ID" value="KAF3600728.1"/>
    <property type="molecule type" value="Genomic_DNA"/>
</dbReference>
<feature type="coiled-coil region" evidence="1">
    <location>
        <begin position="334"/>
        <end position="361"/>
    </location>
</feature>
<dbReference type="Proteomes" id="UP000712600">
    <property type="component" value="Unassembled WGS sequence"/>
</dbReference>
<feature type="domain" description="Arabidopsis retrotransposon Orf1 C-terminal" evidence="3">
    <location>
        <begin position="6"/>
        <end position="360"/>
    </location>
</feature>
<evidence type="ECO:0000259" key="3">
    <source>
        <dbReference type="Pfam" id="PF03078"/>
    </source>
</evidence>
<evidence type="ECO:0000313" key="5">
    <source>
        <dbReference type="Proteomes" id="UP000712600"/>
    </source>
</evidence>
<organism evidence="4 5">
    <name type="scientific">Brassica cretica</name>
    <name type="common">Mustard</name>
    <dbReference type="NCBI Taxonomy" id="69181"/>
    <lineage>
        <taxon>Eukaryota</taxon>
        <taxon>Viridiplantae</taxon>
        <taxon>Streptophyta</taxon>
        <taxon>Embryophyta</taxon>
        <taxon>Tracheophyta</taxon>
        <taxon>Spermatophyta</taxon>
        <taxon>Magnoliopsida</taxon>
        <taxon>eudicotyledons</taxon>
        <taxon>Gunneridae</taxon>
        <taxon>Pentapetalae</taxon>
        <taxon>rosids</taxon>
        <taxon>malvids</taxon>
        <taxon>Brassicales</taxon>
        <taxon>Brassicaceae</taxon>
        <taxon>Brassiceae</taxon>
        <taxon>Brassica</taxon>
    </lineage>
</organism>
<dbReference type="InterPro" id="IPR004312">
    <property type="entry name" value="ATHILA_Orf1_C"/>
</dbReference>
<evidence type="ECO:0000256" key="1">
    <source>
        <dbReference type="SAM" id="Coils"/>
    </source>
</evidence>
<feature type="compositionally biased region" description="Basic and acidic residues" evidence="2">
    <location>
        <begin position="553"/>
        <end position="562"/>
    </location>
</feature>
<comment type="caution">
    <text evidence="4">The sequence shown here is derived from an EMBL/GenBank/DDBJ whole genome shotgun (WGS) entry which is preliminary data.</text>
</comment>
<keyword evidence="1" id="KW-0175">Coiled coil</keyword>
<sequence>MPKLLTIAYPVYKDVSCQFLSSLEVTYHSTPHVRQGWGKLKFKINGRDYNMNFKDIGRVMGFQDLEDSPLPKCENLPTELWKLITGNRHSTGTDKNSHIQHPYVRYLHRMLVHAFYPKKEAGNVTEEDMRLLCPAIRTYAAPGLLPLPSDDIYATFGMVSFFVSRLEHYRDWAWYTLDSRPKIGIGGLITPLLQFLNVPLGKDAAGPRFIDGIYLRIATYFSGMYGNDYVYHYYLNGKPVEVVLPNKNLTSLERPGAISFDISQEDFLGEHWPLGQIAAPRKRSVPTRADEPAAEASEPIYGPPRYYFKPYDGVLPPGALRDAHEHIGRLQRWNKAQDRTIEKLKDECKALTKAVKKQAKTSAKFMKKVANVLTRGGISGCSSADFAFANTSVPQPPPQPTDLGFPLTDRQLQRKWRNPPIQPSTSGNKSPSLAFSDSEVEIDEVQSQQWYGDYSSTPGAQRGVRMIIGRAEHWKRLPGATPSSRSDLPYQSDLTRTMRRSRSPFHLGGSRKLTRSDLSERPLQVAPEAHSDLARVTPRGRSRFYCVTTTQRSRSDLSERPTEVGPEAWSDLTRATWRSCSRFHRSETRKRARSDVSQRPL</sequence>
<accession>A0A8S9SHB1</accession>